<dbReference type="Gene3D" id="1.10.1760.20">
    <property type="match status" value="1"/>
</dbReference>
<sequence>MDARKLTNAAMMTAMAVVITLVGVYVPLLFLLFFLIPAPIAITCVRSSESYAVAASFAVFIVNVIFTDIITAFISLFFALQGFLIGYLILKKRKASEIVIDTSVVSVFSIIVIFYFIKIAFNINVIDQFFKIFDMSTKQVLSIYKGHPDISSIKSTLMALEQMVKMSLPASIIITVVSIILINYIVIAKVLKTQRVSIDTLPTFENWRMPYITGWIFIGALIYQYFLEKPEIITTNIIILLSLGFTLGGMSVVKYYLTHKLNVKPLLCNLILVFLFIFPLTSWLLTILGIADTSMNLRKYML</sequence>
<dbReference type="eggNOG" id="COG4241">
    <property type="taxonomic scope" value="Bacteria"/>
</dbReference>
<feature type="transmembrane region" description="Helical" evidence="1">
    <location>
        <begin position="102"/>
        <end position="121"/>
    </location>
</feature>
<evidence type="ECO:0000313" key="2">
    <source>
        <dbReference type="EMBL" id="AIS53574.1"/>
    </source>
</evidence>
<feature type="transmembrane region" description="Helical" evidence="1">
    <location>
        <begin position="209"/>
        <end position="226"/>
    </location>
</feature>
<keyword evidence="1" id="KW-0472">Membrane</keyword>
<evidence type="ECO:0000256" key="1">
    <source>
        <dbReference type="SAM" id="Phobius"/>
    </source>
</evidence>
<feature type="transmembrane region" description="Helical" evidence="1">
    <location>
        <begin position="232"/>
        <end position="257"/>
    </location>
</feature>
<keyword evidence="1" id="KW-1133">Transmembrane helix</keyword>
<dbReference type="InterPro" id="IPR018710">
    <property type="entry name" value="DUF2232"/>
</dbReference>
<dbReference type="PANTHER" id="PTHR41324">
    <property type="entry name" value="MEMBRANE PROTEIN-RELATED"/>
    <property type="match status" value="1"/>
</dbReference>
<dbReference type="HOGENOM" id="CLU_068641_3_0_9"/>
<feature type="transmembrane region" description="Helical" evidence="1">
    <location>
        <begin position="168"/>
        <end position="188"/>
    </location>
</feature>
<protein>
    <recommendedName>
        <fullName evidence="4">DUF2232 domain-containing protein</fullName>
    </recommendedName>
</protein>
<feature type="transmembrane region" description="Helical" evidence="1">
    <location>
        <begin position="12"/>
        <end position="36"/>
    </location>
</feature>
<dbReference type="Proteomes" id="UP000029669">
    <property type="component" value="Chromosome"/>
</dbReference>
<dbReference type="KEGG" id="tki:TKV_c24570"/>
<dbReference type="Pfam" id="PF09991">
    <property type="entry name" value="DUF2232"/>
    <property type="match status" value="1"/>
</dbReference>
<reference evidence="3" key="1">
    <citation type="journal article" date="2015" name="Genome Announc.">
        <title>Whole-Genome Sequences of 80 Environmental and Clinical Isolates of Burkholderia pseudomallei.</title>
        <authorList>
            <person name="Johnson S.L."/>
            <person name="Baker A.L."/>
            <person name="Chain P.S."/>
            <person name="Currie B.J."/>
            <person name="Daligault H.E."/>
            <person name="Davenport K.W."/>
            <person name="Davis C.B."/>
            <person name="Inglis T.J."/>
            <person name="Kaestli M."/>
            <person name="Koren S."/>
            <person name="Mayo M."/>
            <person name="Merritt A.J."/>
            <person name="Price E.P."/>
            <person name="Sarovich D.S."/>
            <person name="Warner J."/>
            <person name="Rosovitz M.J."/>
        </authorList>
    </citation>
    <scope>NUCLEOTIDE SEQUENCE [LARGE SCALE GENOMIC DNA]</scope>
    <source>
        <strain evidence="3">DSM 2030</strain>
    </source>
</reference>
<dbReference type="AlphaFoldDB" id="A0A097AUR0"/>
<feature type="transmembrane region" description="Helical" evidence="1">
    <location>
        <begin position="72"/>
        <end position="90"/>
    </location>
</feature>
<evidence type="ECO:0000313" key="3">
    <source>
        <dbReference type="Proteomes" id="UP000029669"/>
    </source>
</evidence>
<organism evidence="2 3">
    <name type="scientific">Thermoanaerobacter kivui</name>
    <name type="common">Acetogenium kivui</name>
    <dbReference type="NCBI Taxonomy" id="2325"/>
    <lineage>
        <taxon>Bacteria</taxon>
        <taxon>Bacillati</taxon>
        <taxon>Bacillota</taxon>
        <taxon>Clostridia</taxon>
        <taxon>Thermoanaerobacterales</taxon>
        <taxon>Thermoanaerobacteraceae</taxon>
        <taxon>Thermoanaerobacter</taxon>
    </lineage>
</organism>
<accession>A0A097AUR0</accession>
<keyword evidence="1" id="KW-0812">Transmembrane</keyword>
<keyword evidence="3" id="KW-1185">Reference proteome</keyword>
<proteinExistence type="predicted"/>
<dbReference type="EMBL" id="CP009170">
    <property type="protein sequence ID" value="AIS53574.1"/>
    <property type="molecule type" value="Genomic_DNA"/>
</dbReference>
<dbReference type="OrthoDB" id="1726902at2"/>
<dbReference type="RefSeq" id="WP_049686125.1">
    <property type="nucleotide sequence ID" value="NZ_CP009170.1"/>
</dbReference>
<dbReference type="PANTHER" id="PTHR41324:SF1">
    <property type="entry name" value="DUF2232 DOMAIN-CONTAINING PROTEIN"/>
    <property type="match status" value="1"/>
</dbReference>
<evidence type="ECO:0008006" key="4">
    <source>
        <dbReference type="Google" id="ProtNLM"/>
    </source>
</evidence>
<name>A0A097AUR0_THEKI</name>
<gene>
    <name evidence="2" type="ORF">TKV_c24570</name>
</gene>
<dbReference type="STRING" id="2325.TKV_c24570"/>
<feature type="transmembrane region" description="Helical" evidence="1">
    <location>
        <begin position="269"/>
        <end position="291"/>
    </location>
</feature>